<dbReference type="AlphaFoldDB" id="A0A7W6M5R4"/>
<evidence type="ECO:0000256" key="1">
    <source>
        <dbReference type="SAM" id="MobiDB-lite"/>
    </source>
</evidence>
<comment type="caution">
    <text evidence="4">The sequence shown here is derived from an EMBL/GenBank/DDBJ whole genome shotgun (WGS) entry which is preliminary data.</text>
</comment>
<evidence type="ECO:0000259" key="2">
    <source>
        <dbReference type="Pfam" id="PF00534"/>
    </source>
</evidence>
<dbReference type="PANTHER" id="PTHR45947">
    <property type="entry name" value="SULFOQUINOVOSYL TRANSFERASE SQD2"/>
    <property type="match status" value="1"/>
</dbReference>
<keyword evidence="5" id="KW-1185">Reference proteome</keyword>
<sequence>MPKPKIVLVGGDGRPSGVPRHILHLVDALDRYADIIVISDRDEGGYTPLARTSARHKVVRGLTKKPSLTHQWRGISGLISAISDQQPDLIWVHARLQVLVLRILLTLRLWRPACPVAFTHHGMPYGPGYPFWIHKLSSCLEQLLIACSSSQDLVFLNLRMAGWMARDASAKRLARHRVHTLPNCSNLRPIPASRDKSVKRIVMTGRTGHQKDYDTAVRVLEHLPRNYRLNLCGPGTDEPDFQTHIATLVPSEIFAKIEFSGPLPDVRHALSQADAYLLTSRYEGTPIGALEAFEAGLPIILRNFDGAEDLISKHPCSLMIECADLAQDGREITALLERYEANRHVFSEAIKNVWQHTWSTEIFNKNVLTLVQSILNRPIVPAAVTDYIHDGPALLPDLSKTADAPFPTPPPSNIDAAPSAVNV</sequence>
<dbReference type="Proteomes" id="UP000565745">
    <property type="component" value="Unassembled WGS sequence"/>
</dbReference>
<name>A0A7W6M5R4_9RHOB</name>
<proteinExistence type="predicted"/>
<feature type="domain" description="Glycosyltransferase subfamily 4-like N-terminal" evidence="3">
    <location>
        <begin position="16"/>
        <end position="142"/>
    </location>
</feature>
<dbReference type="PANTHER" id="PTHR45947:SF3">
    <property type="entry name" value="SULFOQUINOVOSYL TRANSFERASE SQD2"/>
    <property type="match status" value="1"/>
</dbReference>
<dbReference type="SUPFAM" id="SSF53756">
    <property type="entry name" value="UDP-Glycosyltransferase/glycogen phosphorylase"/>
    <property type="match status" value="1"/>
</dbReference>
<dbReference type="Gene3D" id="3.40.50.2000">
    <property type="entry name" value="Glycogen Phosphorylase B"/>
    <property type="match status" value="2"/>
</dbReference>
<dbReference type="InterPro" id="IPR001296">
    <property type="entry name" value="Glyco_trans_1"/>
</dbReference>
<dbReference type="Pfam" id="PF13439">
    <property type="entry name" value="Glyco_transf_4"/>
    <property type="match status" value="1"/>
</dbReference>
<organism evidence="4 5">
    <name type="scientific">Sulfitobacter noctilucicola</name>
    <dbReference type="NCBI Taxonomy" id="1342301"/>
    <lineage>
        <taxon>Bacteria</taxon>
        <taxon>Pseudomonadati</taxon>
        <taxon>Pseudomonadota</taxon>
        <taxon>Alphaproteobacteria</taxon>
        <taxon>Rhodobacterales</taxon>
        <taxon>Roseobacteraceae</taxon>
        <taxon>Sulfitobacter</taxon>
    </lineage>
</organism>
<keyword evidence="4" id="KW-0808">Transferase</keyword>
<dbReference type="OrthoDB" id="529131at2"/>
<dbReference type="EMBL" id="JACIFU010000001">
    <property type="protein sequence ID" value="MBB4172593.1"/>
    <property type="molecule type" value="Genomic_DNA"/>
</dbReference>
<feature type="domain" description="Glycosyl transferase family 1" evidence="2">
    <location>
        <begin position="196"/>
        <end position="351"/>
    </location>
</feature>
<evidence type="ECO:0000259" key="3">
    <source>
        <dbReference type="Pfam" id="PF13439"/>
    </source>
</evidence>
<evidence type="ECO:0000313" key="5">
    <source>
        <dbReference type="Proteomes" id="UP000565745"/>
    </source>
</evidence>
<accession>A0A7W6M5R4</accession>
<dbReference type="InterPro" id="IPR050194">
    <property type="entry name" value="Glycosyltransferase_grp1"/>
</dbReference>
<dbReference type="CDD" id="cd03801">
    <property type="entry name" value="GT4_PimA-like"/>
    <property type="match status" value="1"/>
</dbReference>
<gene>
    <name evidence="4" type="ORF">GGR93_000354</name>
</gene>
<protein>
    <submittedName>
        <fullName evidence="4">Glycosyltransferase involved in cell wall biosynthesis</fullName>
    </submittedName>
</protein>
<evidence type="ECO:0000313" key="4">
    <source>
        <dbReference type="EMBL" id="MBB4172593.1"/>
    </source>
</evidence>
<dbReference type="GO" id="GO:0016757">
    <property type="term" value="F:glycosyltransferase activity"/>
    <property type="evidence" value="ECO:0007669"/>
    <property type="project" value="InterPro"/>
</dbReference>
<reference evidence="4 5" key="1">
    <citation type="submission" date="2020-08" db="EMBL/GenBank/DDBJ databases">
        <title>Genomic Encyclopedia of Type Strains, Phase IV (KMG-IV): sequencing the most valuable type-strain genomes for metagenomic binning, comparative biology and taxonomic classification.</title>
        <authorList>
            <person name="Goeker M."/>
        </authorList>
    </citation>
    <scope>NUCLEOTIDE SEQUENCE [LARGE SCALE GENOMIC DNA]</scope>
    <source>
        <strain evidence="4 5">DSM 101015</strain>
    </source>
</reference>
<feature type="region of interest" description="Disordered" evidence="1">
    <location>
        <begin position="399"/>
        <end position="423"/>
    </location>
</feature>
<dbReference type="InterPro" id="IPR028098">
    <property type="entry name" value="Glyco_trans_4-like_N"/>
</dbReference>
<dbReference type="Pfam" id="PF00534">
    <property type="entry name" value="Glycos_transf_1"/>
    <property type="match status" value="1"/>
</dbReference>